<dbReference type="EMBL" id="RYYV01000002">
    <property type="protein sequence ID" value="RUL78835.1"/>
    <property type="molecule type" value="Genomic_DNA"/>
</dbReference>
<evidence type="ECO:0000256" key="1">
    <source>
        <dbReference type="SAM" id="MobiDB-lite"/>
    </source>
</evidence>
<keyword evidence="3" id="KW-1185">Reference proteome</keyword>
<gene>
    <name evidence="2" type="ORF">EKH80_03250</name>
</gene>
<name>A0A3S0WY32_9GAMM</name>
<protein>
    <recommendedName>
        <fullName evidence="4">Phasin domain-containing protein</fullName>
    </recommendedName>
</protein>
<proteinExistence type="predicted"/>
<feature type="region of interest" description="Disordered" evidence="1">
    <location>
        <begin position="185"/>
        <end position="204"/>
    </location>
</feature>
<dbReference type="AlphaFoldDB" id="A0A3S0WY32"/>
<sequence length="204" mass="22598">MTFIESRHRPSRAAPEEFPQGQQTMMFYHVNALFDLHQSNVSLGASVASLWLDKLEKNQAIAFKAAKDYAATTQKAAAAIAANRDLSAVLPMQAELMHEPVLQFTHFWQSVMAEMQNHESTAADGFRVAARQWQSNCADSTESFANHPWVVHAYKQWVDAASLTWEPLTTAARQMFEGASRNGFTATGRASEADSARAASHPRT</sequence>
<evidence type="ECO:0000313" key="2">
    <source>
        <dbReference type="EMBL" id="RUL78835.1"/>
    </source>
</evidence>
<evidence type="ECO:0000313" key="3">
    <source>
        <dbReference type="Proteomes" id="UP000274358"/>
    </source>
</evidence>
<accession>A0A3S0WY32</accession>
<comment type="caution">
    <text evidence="2">The sequence shown here is derived from an EMBL/GenBank/DDBJ whole genome shotgun (WGS) entry which is preliminary data.</text>
</comment>
<organism evidence="2 3">
    <name type="scientific">Dyella choica</name>
    <dbReference type="NCBI Taxonomy" id="1927959"/>
    <lineage>
        <taxon>Bacteria</taxon>
        <taxon>Pseudomonadati</taxon>
        <taxon>Pseudomonadota</taxon>
        <taxon>Gammaproteobacteria</taxon>
        <taxon>Lysobacterales</taxon>
        <taxon>Rhodanobacteraceae</taxon>
        <taxon>Dyella</taxon>
    </lineage>
</organism>
<dbReference type="Proteomes" id="UP000274358">
    <property type="component" value="Unassembled WGS sequence"/>
</dbReference>
<evidence type="ECO:0008006" key="4">
    <source>
        <dbReference type="Google" id="ProtNLM"/>
    </source>
</evidence>
<reference evidence="2 3" key="1">
    <citation type="submission" date="2018-12" db="EMBL/GenBank/DDBJ databases">
        <title>Dyella dinghuensis sp. nov. DHOA06 and Dyella choica sp. nov. 4M-K27, isolated from forest soil.</title>
        <authorList>
            <person name="Qiu L.-H."/>
            <person name="Gao Z.-H."/>
        </authorList>
    </citation>
    <scope>NUCLEOTIDE SEQUENCE [LARGE SCALE GENOMIC DNA]</scope>
    <source>
        <strain evidence="2 3">4M-K27</strain>
    </source>
</reference>
<dbReference type="RefSeq" id="WP_126683295.1">
    <property type="nucleotide sequence ID" value="NZ_RYYV01000002.1"/>
</dbReference>